<dbReference type="InterPro" id="IPR009057">
    <property type="entry name" value="Homeodomain-like_sf"/>
</dbReference>
<dbReference type="Gene3D" id="1.10.10.60">
    <property type="entry name" value="Homeodomain-like"/>
    <property type="match status" value="1"/>
</dbReference>
<accession>A0AAP2GMZ4</accession>
<keyword evidence="1" id="KW-0805">Transcription regulation</keyword>
<sequence>MKYWYQRPHPSLSKYLRTVLILEGFSEPEADALPLFANGMPALFCKTEKDVAGNEIVKQVTLFGKTVPQECWAMTAHTTIIAYFFKPFALPALFSVPAAVLAKEPANLESWDPLKNNALRTQLTYAATTSRKSEVLDHLLVHQLEQNNKECEIIQYATDQIMYNSGTEVLAEILKTLNINKRTFQRVFKKYVGVSPNHYRRICQFQFVFAQLRAGKFDTLTDIAYDNGFADQSHFIRSFREFANTTPNSYLRSGLNEKK</sequence>
<dbReference type="SUPFAM" id="SSF46689">
    <property type="entry name" value="Homeodomain-like"/>
    <property type="match status" value="1"/>
</dbReference>
<protein>
    <submittedName>
        <fullName evidence="5">Helix-turn-helix transcriptional regulator</fullName>
    </submittedName>
</protein>
<reference evidence="5 6" key="1">
    <citation type="submission" date="2021-05" db="EMBL/GenBank/DDBJ databases">
        <title>A Polyphasic approach of four new species of the genus Ohtaekwangia: Ohtaekwangia histidinii sp. nov., Ohtaekwangia cretensis sp. nov., Ohtaekwangia indiensis sp. nov., Ohtaekwangia reichenbachii sp. nov. from diverse environment.</title>
        <authorList>
            <person name="Octaviana S."/>
        </authorList>
    </citation>
    <scope>NUCLEOTIDE SEQUENCE [LARGE SCALE GENOMIC DNA]</scope>
    <source>
        <strain evidence="5 6">PWU4</strain>
    </source>
</reference>
<dbReference type="InterPro" id="IPR018060">
    <property type="entry name" value="HTH_AraC"/>
</dbReference>
<evidence type="ECO:0000256" key="3">
    <source>
        <dbReference type="ARBA" id="ARBA00023163"/>
    </source>
</evidence>
<dbReference type="PROSITE" id="PS01124">
    <property type="entry name" value="HTH_ARAC_FAMILY_2"/>
    <property type="match status" value="1"/>
</dbReference>
<evidence type="ECO:0000256" key="2">
    <source>
        <dbReference type="ARBA" id="ARBA00023125"/>
    </source>
</evidence>
<name>A0AAP2GMZ4_9BACT</name>
<feature type="domain" description="HTH araC/xylS-type" evidence="4">
    <location>
        <begin position="151"/>
        <end position="253"/>
    </location>
</feature>
<dbReference type="GO" id="GO:0043565">
    <property type="term" value="F:sequence-specific DNA binding"/>
    <property type="evidence" value="ECO:0007669"/>
    <property type="project" value="InterPro"/>
</dbReference>
<keyword evidence="2" id="KW-0238">DNA-binding</keyword>
<comment type="caution">
    <text evidence="5">The sequence shown here is derived from an EMBL/GenBank/DDBJ whole genome shotgun (WGS) entry which is preliminary data.</text>
</comment>
<keyword evidence="6" id="KW-1185">Reference proteome</keyword>
<dbReference type="Pfam" id="PF12833">
    <property type="entry name" value="HTH_18"/>
    <property type="match status" value="1"/>
</dbReference>
<dbReference type="GO" id="GO:0003700">
    <property type="term" value="F:DNA-binding transcription factor activity"/>
    <property type="evidence" value="ECO:0007669"/>
    <property type="project" value="InterPro"/>
</dbReference>
<dbReference type="InterPro" id="IPR050204">
    <property type="entry name" value="AraC_XylS_family_regulators"/>
</dbReference>
<dbReference type="AlphaFoldDB" id="A0AAP2GMZ4"/>
<organism evidence="5 6">
    <name type="scientific">Chryseosolibacter histidini</name>
    <dbReference type="NCBI Taxonomy" id="2782349"/>
    <lineage>
        <taxon>Bacteria</taxon>
        <taxon>Pseudomonadati</taxon>
        <taxon>Bacteroidota</taxon>
        <taxon>Cytophagia</taxon>
        <taxon>Cytophagales</taxon>
        <taxon>Chryseotaleaceae</taxon>
        <taxon>Chryseosolibacter</taxon>
    </lineage>
</organism>
<evidence type="ECO:0000259" key="4">
    <source>
        <dbReference type="PROSITE" id="PS01124"/>
    </source>
</evidence>
<gene>
    <name evidence="5" type="ORF">KK083_03680</name>
</gene>
<dbReference type="PANTHER" id="PTHR46796">
    <property type="entry name" value="HTH-TYPE TRANSCRIPTIONAL ACTIVATOR RHAS-RELATED"/>
    <property type="match status" value="1"/>
</dbReference>
<dbReference type="RefSeq" id="WP_254160808.1">
    <property type="nucleotide sequence ID" value="NZ_JAHESF010000003.1"/>
</dbReference>
<keyword evidence="3" id="KW-0804">Transcription</keyword>
<evidence type="ECO:0000313" key="6">
    <source>
        <dbReference type="Proteomes" id="UP001319200"/>
    </source>
</evidence>
<evidence type="ECO:0000256" key="1">
    <source>
        <dbReference type="ARBA" id="ARBA00023015"/>
    </source>
</evidence>
<dbReference type="Proteomes" id="UP001319200">
    <property type="component" value="Unassembled WGS sequence"/>
</dbReference>
<dbReference type="SMART" id="SM00342">
    <property type="entry name" value="HTH_ARAC"/>
    <property type="match status" value="1"/>
</dbReference>
<evidence type="ECO:0000313" key="5">
    <source>
        <dbReference type="EMBL" id="MBT1695962.1"/>
    </source>
</evidence>
<dbReference type="PANTHER" id="PTHR46796:SF13">
    <property type="entry name" value="HTH-TYPE TRANSCRIPTIONAL ACTIVATOR RHAS"/>
    <property type="match status" value="1"/>
</dbReference>
<proteinExistence type="predicted"/>
<dbReference type="EMBL" id="JAHESF010000003">
    <property type="protein sequence ID" value="MBT1695962.1"/>
    <property type="molecule type" value="Genomic_DNA"/>
</dbReference>